<organism evidence="2 3">
    <name type="scientific">Hymenobacter koreensis</name>
    <dbReference type="NCBI Taxonomy" id="1084523"/>
    <lineage>
        <taxon>Bacteria</taxon>
        <taxon>Pseudomonadati</taxon>
        <taxon>Bacteroidota</taxon>
        <taxon>Cytophagia</taxon>
        <taxon>Cytophagales</taxon>
        <taxon>Hymenobacteraceae</taxon>
        <taxon>Hymenobacter</taxon>
    </lineage>
</organism>
<evidence type="ECO:0000313" key="3">
    <source>
        <dbReference type="Proteomes" id="UP001500454"/>
    </source>
</evidence>
<dbReference type="RefSeq" id="WP_345224834.1">
    <property type="nucleotide sequence ID" value="NZ_BAABHA010000008.1"/>
</dbReference>
<reference evidence="3" key="1">
    <citation type="journal article" date="2019" name="Int. J. Syst. Evol. Microbiol.">
        <title>The Global Catalogue of Microorganisms (GCM) 10K type strain sequencing project: providing services to taxonomists for standard genome sequencing and annotation.</title>
        <authorList>
            <consortium name="The Broad Institute Genomics Platform"/>
            <consortium name="The Broad Institute Genome Sequencing Center for Infectious Disease"/>
            <person name="Wu L."/>
            <person name="Ma J."/>
        </authorList>
    </citation>
    <scope>NUCLEOTIDE SEQUENCE [LARGE SCALE GENOMIC DNA]</scope>
    <source>
        <strain evidence="3">JCM 17924</strain>
    </source>
</reference>
<feature type="transmembrane region" description="Helical" evidence="1">
    <location>
        <begin position="57"/>
        <end position="77"/>
    </location>
</feature>
<dbReference type="EMBL" id="BAABHA010000008">
    <property type="protein sequence ID" value="GAA4384106.1"/>
    <property type="molecule type" value="Genomic_DNA"/>
</dbReference>
<evidence type="ECO:0000313" key="2">
    <source>
        <dbReference type="EMBL" id="GAA4384106.1"/>
    </source>
</evidence>
<keyword evidence="1" id="KW-0812">Transmembrane</keyword>
<keyword evidence="3" id="KW-1185">Reference proteome</keyword>
<feature type="transmembrane region" description="Helical" evidence="1">
    <location>
        <begin position="140"/>
        <end position="159"/>
    </location>
</feature>
<comment type="caution">
    <text evidence="2">The sequence shown here is derived from an EMBL/GenBank/DDBJ whole genome shotgun (WGS) entry which is preliminary data.</text>
</comment>
<proteinExistence type="predicted"/>
<feature type="transmembrane region" description="Helical" evidence="1">
    <location>
        <begin position="204"/>
        <end position="223"/>
    </location>
</feature>
<sequence length="247" mass="26673">MPLVLLDAPFFALPATALPVRLVLGLHIAAGTTALLTGLVPMLGRKGGLTHVRAGRLYVYCMFTVAVTAVLLCLLQPLNLGRLFLMGVALLSFYLSFSGWRAARRRSPVPAVFDMLLGAFTALAGLVMVGTGIWLKAVLFAFIGGLLCVFAGLDTWRALRPVTATAAQPWVYRHFIRMGGSYISTATAFVVVNLGRWLPEDAPQWSGLVGWIAPTVLGSVLIARTVRHYKRRLHPTGIPTIRPASPV</sequence>
<dbReference type="Proteomes" id="UP001500454">
    <property type="component" value="Unassembled WGS sequence"/>
</dbReference>
<keyword evidence="1" id="KW-0472">Membrane</keyword>
<feature type="transmembrane region" description="Helical" evidence="1">
    <location>
        <begin position="83"/>
        <end position="103"/>
    </location>
</feature>
<gene>
    <name evidence="2" type="ORF">GCM10023186_25980</name>
</gene>
<keyword evidence="1" id="KW-1133">Transmembrane helix</keyword>
<protein>
    <recommendedName>
        <fullName evidence="4">DUF2306 domain-containing protein</fullName>
    </recommendedName>
</protein>
<accession>A0ABP8J2Z0</accession>
<evidence type="ECO:0000256" key="1">
    <source>
        <dbReference type="SAM" id="Phobius"/>
    </source>
</evidence>
<feature type="transmembrane region" description="Helical" evidence="1">
    <location>
        <begin position="180"/>
        <end position="198"/>
    </location>
</feature>
<name>A0ABP8J2Z0_9BACT</name>
<evidence type="ECO:0008006" key="4">
    <source>
        <dbReference type="Google" id="ProtNLM"/>
    </source>
</evidence>
<feature type="transmembrane region" description="Helical" evidence="1">
    <location>
        <begin position="27"/>
        <end position="45"/>
    </location>
</feature>
<feature type="transmembrane region" description="Helical" evidence="1">
    <location>
        <begin position="115"/>
        <end position="134"/>
    </location>
</feature>